<evidence type="ECO:0000313" key="1">
    <source>
        <dbReference type="EMBL" id="KAI4379108.1"/>
    </source>
</evidence>
<organism evidence="1 2">
    <name type="scientific">Melastoma candidum</name>
    <dbReference type="NCBI Taxonomy" id="119954"/>
    <lineage>
        <taxon>Eukaryota</taxon>
        <taxon>Viridiplantae</taxon>
        <taxon>Streptophyta</taxon>
        <taxon>Embryophyta</taxon>
        <taxon>Tracheophyta</taxon>
        <taxon>Spermatophyta</taxon>
        <taxon>Magnoliopsida</taxon>
        <taxon>eudicotyledons</taxon>
        <taxon>Gunneridae</taxon>
        <taxon>Pentapetalae</taxon>
        <taxon>rosids</taxon>
        <taxon>malvids</taxon>
        <taxon>Myrtales</taxon>
        <taxon>Melastomataceae</taxon>
        <taxon>Melastomatoideae</taxon>
        <taxon>Melastomateae</taxon>
        <taxon>Melastoma</taxon>
    </lineage>
</organism>
<reference evidence="2" key="1">
    <citation type="journal article" date="2023" name="Front. Plant Sci.">
        <title>Chromosomal-level genome assembly of Melastoma candidum provides insights into trichome evolution.</title>
        <authorList>
            <person name="Zhong Y."/>
            <person name="Wu W."/>
            <person name="Sun C."/>
            <person name="Zou P."/>
            <person name="Liu Y."/>
            <person name="Dai S."/>
            <person name="Zhou R."/>
        </authorList>
    </citation>
    <scope>NUCLEOTIDE SEQUENCE [LARGE SCALE GENOMIC DNA]</scope>
</reference>
<proteinExistence type="predicted"/>
<sequence>MKSGHWGLVCSLVILVGFVSSAVGVPEARKLDESTTPGAGEKCIPCAQASPPPPPPPVPCPPPPPPPAPKKPPTPSIYNCPPPPSTYIYITGPPGSLYPVDQYFNGAEKRLTLGWWLSTGVGLIGVMFLW</sequence>
<comment type="caution">
    <text evidence="1">The sequence shown here is derived from an EMBL/GenBank/DDBJ whole genome shotgun (WGS) entry which is preliminary data.</text>
</comment>
<accession>A0ACB9RJG2</accession>
<keyword evidence="2" id="KW-1185">Reference proteome</keyword>
<gene>
    <name evidence="1" type="ORF">MLD38_005444</name>
</gene>
<dbReference type="Proteomes" id="UP001057402">
    <property type="component" value="Chromosome 3"/>
</dbReference>
<name>A0ACB9RJG2_9MYRT</name>
<evidence type="ECO:0000313" key="2">
    <source>
        <dbReference type="Proteomes" id="UP001057402"/>
    </source>
</evidence>
<protein>
    <submittedName>
        <fullName evidence="1">Uncharacterized protein</fullName>
    </submittedName>
</protein>
<dbReference type="EMBL" id="CM042882">
    <property type="protein sequence ID" value="KAI4379108.1"/>
    <property type="molecule type" value="Genomic_DNA"/>
</dbReference>